<reference evidence="5 6" key="1">
    <citation type="submission" date="2019-08" db="EMBL/GenBank/DDBJ databases">
        <authorList>
            <person name="Seo Y.L."/>
        </authorList>
    </citation>
    <scope>NUCLEOTIDE SEQUENCE [LARGE SCALE GENOMIC DNA]</scope>
    <source>
        <strain evidence="5 6">MaA-C15</strain>
    </source>
</reference>
<feature type="domain" description="HTH araC/xylS-type" evidence="4">
    <location>
        <begin position="171"/>
        <end position="269"/>
    </location>
</feature>
<accession>A0A5D4GMB4</accession>
<evidence type="ECO:0000313" key="6">
    <source>
        <dbReference type="Proteomes" id="UP000323258"/>
    </source>
</evidence>
<keyword evidence="2" id="KW-0238">DNA-binding</keyword>
<dbReference type="RefSeq" id="WP_148916837.1">
    <property type="nucleotide sequence ID" value="NZ_VSZS01000068.1"/>
</dbReference>
<evidence type="ECO:0000313" key="5">
    <source>
        <dbReference type="EMBL" id="TYR29458.1"/>
    </source>
</evidence>
<dbReference type="AlphaFoldDB" id="A0A5D4GMB4"/>
<dbReference type="GO" id="GO:0043565">
    <property type="term" value="F:sequence-specific DNA binding"/>
    <property type="evidence" value="ECO:0007669"/>
    <property type="project" value="InterPro"/>
</dbReference>
<dbReference type="SMART" id="SM00342">
    <property type="entry name" value="HTH_ARAC"/>
    <property type="match status" value="1"/>
</dbReference>
<organism evidence="5 6">
    <name type="scientific">Neoaquamicrobium microcysteis</name>
    <dbReference type="NCBI Taxonomy" id="2682781"/>
    <lineage>
        <taxon>Bacteria</taxon>
        <taxon>Pseudomonadati</taxon>
        <taxon>Pseudomonadota</taxon>
        <taxon>Alphaproteobacteria</taxon>
        <taxon>Hyphomicrobiales</taxon>
        <taxon>Phyllobacteriaceae</taxon>
        <taxon>Neoaquamicrobium</taxon>
    </lineage>
</organism>
<dbReference type="EMBL" id="VSZS01000068">
    <property type="protein sequence ID" value="TYR29458.1"/>
    <property type="molecule type" value="Genomic_DNA"/>
</dbReference>
<dbReference type="InterPro" id="IPR009057">
    <property type="entry name" value="Homeodomain-like_sf"/>
</dbReference>
<evidence type="ECO:0000256" key="3">
    <source>
        <dbReference type="ARBA" id="ARBA00023163"/>
    </source>
</evidence>
<sequence length="289" mass="31646">MKAEPIESSLHSRIWSFNRQSENVARHVVLLTDGTGEAEIGDLRFAVSAPAILWLGNTEPGRLRVEAGGTGFRGWASDAMVVSAIGDQAESVGLHYLVERSFVLSLSGQDEQARLLERCFLGVLNELRQPMEGSQLLLSALLRIILVSMIRVSGGKEMAPSGIGEKNSLLQRFRQLVEMNFRGHWSVAQYADALGITTDRLHAICTTGIGKSPKALISERLAHEAALRLERSSLTIQQLGHALGFNDPGHFSSFFRRMTGMPPGRYRKQAAASRLQGVNAPTPSFADWP</sequence>
<dbReference type="PROSITE" id="PS01124">
    <property type="entry name" value="HTH_ARAC_FAMILY_2"/>
    <property type="match status" value="1"/>
</dbReference>
<dbReference type="PRINTS" id="PR00032">
    <property type="entry name" value="HTHARAC"/>
</dbReference>
<dbReference type="Gene3D" id="1.10.10.60">
    <property type="entry name" value="Homeodomain-like"/>
    <property type="match status" value="1"/>
</dbReference>
<keyword evidence="6" id="KW-1185">Reference proteome</keyword>
<gene>
    <name evidence="5" type="ORF">FY036_21545</name>
</gene>
<keyword evidence="1" id="KW-0805">Transcription regulation</keyword>
<keyword evidence="3" id="KW-0804">Transcription</keyword>
<name>A0A5D4GMB4_9HYPH</name>
<dbReference type="OrthoDB" id="9814125at2"/>
<dbReference type="InterPro" id="IPR020449">
    <property type="entry name" value="Tscrpt_reg_AraC-type_HTH"/>
</dbReference>
<dbReference type="GO" id="GO:0003700">
    <property type="term" value="F:DNA-binding transcription factor activity"/>
    <property type="evidence" value="ECO:0007669"/>
    <property type="project" value="InterPro"/>
</dbReference>
<proteinExistence type="predicted"/>
<evidence type="ECO:0000256" key="1">
    <source>
        <dbReference type="ARBA" id="ARBA00023015"/>
    </source>
</evidence>
<evidence type="ECO:0000259" key="4">
    <source>
        <dbReference type="PROSITE" id="PS01124"/>
    </source>
</evidence>
<dbReference type="Proteomes" id="UP000323258">
    <property type="component" value="Unassembled WGS sequence"/>
</dbReference>
<comment type="caution">
    <text evidence="5">The sequence shown here is derived from an EMBL/GenBank/DDBJ whole genome shotgun (WGS) entry which is preliminary data.</text>
</comment>
<dbReference type="PANTHER" id="PTHR43280">
    <property type="entry name" value="ARAC-FAMILY TRANSCRIPTIONAL REGULATOR"/>
    <property type="match status" value="1"/>
</dbReference>
<reference evidence="5 6" key="2">
    <citation type="submission" date="2019-09" db="EMBL/GenBank/DDBJ databases">
        <title>Mesorhizobium sp. MaA-C15 isolated from Microcystis aeruginosa.</title>
        <authorList>
            <person name="Jeong S.E."/>
            <person name="Jin H.M."/>
            <person name="Jeon C.O."/>
        </authorList>
    </citation>
    <scope>NUCLEOTIDE SEQUENCE [LARGE SCALE GENOMIC DNA]</scope>
    <source>
        <strain evidence="5 6">MaA-C15</strain>
    </source>
</reference>
<evidence type="ECO:0000256" key="2">
    <source>
        <dbReference type="ARBA" id="ARBA00023125"/>
    </source>
</evidence>
<dbReference type="Pfam" id="PF12833">
    <property type="entry name" value="HTH_18"/>
    <property type="match status" value="1"/>
</dbReference>
<dbReference type="PANTHER" id="PTHR43280:SF32">
    <property type="entry name" value="TRANSCRIPTIONAL REGULATORY PROTEIN"/>
    <property type="match status" value="1"/>
</dbReference>
<protein>
    <submittedName>
        <fullName evidence="5">Helix-turn-helix domain-containing protein</fullName>
    </submittedName>
</protein>
<dbReference type="InterPro" id="IPR018060">
    <property type="entry name" value="HTH_AraC"/>
</dbReference>
<dbReference type="SUPFAM" id="SSF46689">
    <property type="entry name" value="Homeodomain-like"/>
    <property type="match status" value="1"/>
</dbReference>